<accession>A0A3B0U0P5</accession>
<dbReference type="Gene3D" id="2.40.40.20">
    <property type="match status" value="1"/>
</dbReference>
<dbReference type="GO" id="GO:0016491">
    <property type="term" value="F:oxidoreductase activity"/>
    <property type="evidence" value="ECO:0007669"/>
    <property type="project" value="UniProtKB-KW"/>
</dbReference>
<keyword evidence="1" id="KW-0560">Oxidoreductase</keyword>
<name>A0A3B0U0P5_9ZZZZ</name>
<dbReference type="SUPFAM" id="SSF50692">
    <property type="entry name" value="ADC-like"/>
    <property type="match status" value="1"/>
</dbReference>
<dbReference type="EC" id="1.7.99.4" evidence="1"/>
<protein>
    <submittedName>
        <fullName evidence="1">Assimilatory nitrate reductase large subunit</fullName>
        <ecNumber evidence="1">1.7.99.4</ecNumber>
    </submittedName>
</protein>
<organism evidence="1">
    <name type="scientific">hydrothermal vent metagenome</name>
    <dbReference type="NCBI Taxonomy" id="652676"/>
    <lineage>
        <taxon>unclassified sequences</taxon>
        <taxon>metagenomes</taxon>
        <taxon>ecological metagenomes</taxon>
    </lineage>
</organism>
<gene>
    <name evidence="1" type="ORF">MNBD_BACTEROID05-527</name>
</gene>
<evidence type="ECO:0000313" key="1">
    <source>
        <dbReference type="EMBL" id="VAW17969.1"/>
    </source>
</evidence>
<reference evidence="1" key="1">
    <citation type="submission" date="2018-06" db="EMBL/GenBank/DDBJ databases">
        <authorList>
            <person name="Zhirakovskaya E."/>
        </authorList>
    </citation>
    <scope>NUCLEOTIDE SEQUENCE</scope>
</reference>
<feature type="non-terminal residue" evidence="1">
    <location>
        <position position="1"/>
    </location>
</feature>
<dbReference type="AlphaFoldDB" id="A0A3B0U0P5"/>
<dbReference type="EMBL" id="UOEN01000397">
    <property type="protein sequence ID" value="VAW17969.1"/>
    <property type="molecule type" value="Genomic_DNA"/>
</dbReference>
<dbReference type="InterPro" id="IPR009010">
    <property type="entry name" value="Asp_de-COase-like_dom_sf"/>
</dbReference>
<sequence length="40" mass="4817">ELFVPMHYSQTNKLTFPAFDKYSRQPSYKHCAVKVEKIFH</sequence>
<proteinExistence type="predicted"/>